<comment type="caution">
    <text evidence="1">The sequence shown here is derived from an EMBL/GenBank/DDBJ whole genome shotgun (WGS) entry which is preliminary data.</text>
</comment>
<evidence type="ECO:0000313" key="2">
    <source>
        <dbReference type="Proteomes" id="UP001497680"/>
    </source>
</evidence>
<keyword evidence="2" id="KW-1185">Reference proteome</keyword>
<protein>
    <submittedName>
        <fullName evidence="1">Uncharacterized protein</fullName>
    </submittedName>
</protein>
<dbReference type="EMBL" id="MU394283">
    <property type="protein sequence ID" value="KAI6092543.1"/>
    <property type="molecule type" value="Genomic_DNA"/>
</dbReference>
<dbReference type="Proteomes" id="UP001497680">
    <property type="component" value="Unassembled WGS sequence"/>
</dbReference>
<proteinExistence type="predicted"/>
<gene>
    <name evidence="1" type="ORF">F4821DRAFT_136711</name>
</gene>
<sequence>MSLLRSMPRPPIRALNRTPRIITTTGAPHSHPFTTARQLFYSSPSSSSSSSASSSSSPKYSKMSVSTKAEAEIKRNPHPDFKKVEESRPDWDHGSSFRYTKTVDPSWTFGAGANSAHDGADKKHVSIDPYEPGRPAPFNYKLLISGIVPRPIGFISSASADGKTHNLAPFSYFNMVNHDPPLFVVGFSSPVENPKDTLRNVLESRECVVNIISEGFVEAANATSVDAPYGASEWDVSGLTPAFDCVGVKAPRVKEAVFSVECKLDMQREYESRGTPGKKTGCVVILEGTRFWVREDALNEERNLIAPEILKPVSRLGGITYGRLTEAMEIQRPRFKEDVGGEEGYEKLKKSDGSA</sequence>
<name>A0ACC0DIY8_9PEZI</name>
<organism evidence="1 2">
    <name type="scientific">Hypoxylon rubiginosum</name>
    <dbReference type="NCBI Taxonomy" id="110542"/>
    <lineage>
        <taxon>Eukaryota</taxon>
        <taxon>Fungi</taxon>
        <taxon>Dikarya</taxon>
        <taxon>Ascomycota</taxon>
        <taxon>Pezizomycotina</taxon>
        <taxon>Sordariomycetes</taxon>
        <taxon>Xylariomycetidae</taxon>
        <taxon>Xylariales</taxon>
        <taxon>Hypoxylaceae</taxon>
        <taxon>Hypoxylon</taxon>
    </lineage>
</organism>
<accession>A0ACC0DIY8</accession>
<reference evidence="1 2" key="1">
    <citation type="journal article" date="2022" name="New Phytol.">
        <title>Ecological generalism drives hyperdiversity of secondary metabolite gene clusters in xylarialean endophytes.</title>
        <authorList>
            <person name="Franco M.E.E."/>
            <person name="Wisecaver J.H."/>
            <person name="Arnold A.E."/>
            <person name="Ju Y.M."/>
            <person name="Slot J.C."/>
            <person name="Ahrendt S."/>
            <person name="Moore L.P."/>
            <person name="Eastman K.E."/>
            <person name="Scott K."/>
            <person name="Konkel Z."/>
            <person name="Mondo S.J."/>
            <person name="Kuo A."/>
            <person name="Hayes R.D."/>
            <person name="Haridas S."/>
            <person name="Andreopoulos B."/>
            <person name="Riley R."/>
            <person name="LaButti K."/>
            <person name="Pangilinan J."/>
            <person name="Lipzen A."/>
            <person name="Amirebrahimi M."/>
            <person name="Yan J."/>
            <person name="Adam C."/>
            <person name="Keymanesh K."/>
            <person name="Ng V."/>
            <person name="Louie K."/>
            <person name="Northen T."/>
            <person name="Drula E."/>
            <person name="Henrissat B."/>
            <person name="Hsieh H.M."/>
            <person name="Youens-Clark K."/>
            <person name="Lutzoni F."/>
            <person name="Miadlikowska J."/>
            <person name="Eastwood D.C."/>
            <person name="Hamelin R.C."/>
            <person name="Grigoriev I.V."/>
            <person name="U'Ren J.M."/>
        </authorList>
    </citation>
    <scope>NUCLEOTIDE SEQUENCE [LARGE SCALE GENOMIC DNA]</scope>
    <source>
        <strain evidence="1 2">ER1909</strain>
    </source>
</reference>
<evidence type="ECO:0000313" key="1">
    <source>
        <dbReference type="EMBL" id="KAI6092543.1"/>
    </source>
</evidence>